<keyword evidence="7" id="KW-1185">Reference proteome</keyword>
<evidence type="ECO:0000313" key="5">
    <source>
        <dbReference type="EMBL" id="KRZ45278.1"/>
    </source>
</evidence>
<keyword evidence="1" id="KW-0472">Membrane</keyword>
<dbReference type="AlphaFoldDB" id="A0A0V0Y3E4"/>
<keyword evidence="1" id="KW-1133">Transmembrane helix</keyword>
<dbReference type="Proteomes" id="UP000054632">
    <property type="component" value="Unassembled WGS sequence"/>
</dbReference>
<keyword evidence="1" id="KW-0812">Transmembrane</keyword>
<sequence length="101" mass="11432">MQQLHFNGFTLCTKGEPAPHDDEATDRQKGFMLRLIVKKVMVEGWPRREALLVLVALVFVCLSLLVWLITKGANSTVKEVKALTDVIVLKRSWIRQLSLAT</sequence>
<dbReference type="Proteomes" id="UP000054826">
    <property type="component" value="Unassembled WGS sequence"/>
</dbReference>
<comment type="caution">
    <text evidence="2">The sequence shown here is derived from an EMBL/GenBank/DDBJ whole genome shotgun (WGS) entry which is preliminary data.</text>
</comment>
<protein>
    <submittedName>
        <fullName evidence="2">Uncharacterized protein</fullName>
    </submittedName>
</protein>
<evidence type="ECO:0000313" key="3">
    <source>
        <dbReference type="EMBL" id="KRY69686.1"/>
    </source>
</evidence>
<dbReference type="Proteomes" id="UP000054805">
    <property type="component" value="Unassembled WGS sequence"/>
</dbReference>
<organism evidence="2 8">
    <name type="scientific">Trichinella pseudospiralis</name>
    <name type="common">Parasitic roundworm</name>
    <dbReference type="NCBI Taxonomy" id="6337"/>
    <lineage>
        <taxon>Eukaryota</taxon>
        <taxon>Metazoa</taxon>
        <taxon>Ecdysozoa</taxon>
        <taxon>Nematoda</taxon>
        <taxon>Enoplea</taxon>
        <taxon>Dorylaimia</taxon>
        <taxon>Trichinellida</taxon>
        <taxon>Trichinellidae</taxon>
        <taxon>Trichinella</taxon>
    </lineage>
</organism>
<evidence type="ECO:0000313" key="2">
    <source>
        <dbReference type="EMBL" id="KRX94854.1"/>
    </source>
</evidence>
<accession>A0A0V0Y3E4</accession>
<dbReference type="EMBL" id="JYDR01000086">
    <property type="protein sequence ID" value="KRY69686.1"/>
    <property type="molecule type" value="Genomic_DNA"/>
</dbReference>
<dbReference type="EMBL" id="JYDV01000003">
    <property type="protein sequence ID" value="KRZ45278.1"/>
    <property type="molecule type" value="Genomic_DNA"/>
</dbReference>
<dbReference type="EMBL" id="JYDS01000048">
    <property type="protein sequence ID" value="KRZ29235.1"/>
    <property type="molecule type" value="Genomic_DNA"/>
</dbReference>
<feature type="transmembrane region" description="Helical" evidence="1">
    <location>
        <begin position="50"/>
        <end position="69"/>
    </location>
</feature>
<evidence type="ECO:0000313" key="7">
    <source>
        <dbReference type="Proteomes" id="UP000054805"/>
    </source>
</evidence>
<evidence type="ECO:0000313" key="6">
    <source>
        <dbReference type="Proteomes" id="UP000054632"/>
    </source>
</evidence>
<proteinExistence type="predicted"/>
<evidence type="ECO:0000256" key="1">
    <source>
        <dbReference type="SAM" id="Phobius"/>
    </source>
</evidence>
<gene>
    <name evidence="3" type="ORF">T4A_14351</name>
    <name evidence="4" type="ORF">T4B_10682</name>
    <name evidence="5" type="ORF">T4C_3384</name>
    <name evidence="2" type="ORF">T4E_692</name>
</gene>
<evidence type="ECO:0000313" key="8">
    <source>
        <dbReference type="Proteomes" id="UP000054815"/>
    </source>
</evidence>
<dbReference type="EMBL" id="JYDU01000065">
    <property type="protein sequence ID" value="KRX94854.1"/>
    <property type="molecule type" value="Genomic_DNA"/>
</dbReference>
<name>A0A0V0Y3E4_TRIPS</name>
<reference evidence="6 7" key="1">
    <citation type="submission" date="2015-01" db="EMBL/GenBank/DDBJ databases">
        <title>Evolution of Trichinella species and genotypes.</title>
        <authorList>
            <person name="Korhonen P.K."/>
            <person name="Edoardo P."/>
            <person name="Giuseppe L.R."/>
            <person name="Gasser R.B."/>
        </authorList>
    </citation>
    <scope>NUCLEOTIDE SEQUENCE [LARGE SCALE GENOMIC DNA]</scope>
    <source>
        <strain evidence="3">ISS13</strain>
        <strain evidence="2">ISS141</strain>
        <strain evidence="5">ISS176</strain>
        <strain evidence="4">ISS588</strain>
    </source>
</reference>
<evidence type="ECO:0000313" key="4">
    <source>
        <dbReference type="EMBL" id="KRZ29235.1"/>
    </source>
</evidence>
<dbReference type="Proteomes" id="UP000054815">
    <property type="component" value="Unassembled WGS sequence"/>
</dbReference>